<evidence type="ECO:0000256" key="3">
    <source>
        <dbReference type="ARBA" id="ARBA00022729"/>
    </source>
</evidence>
<dbReference type="SUPFAM" id="SSF53850">
    <property type="entry name" value="Periplasmic binding protein-like II"/>
    <property type="match status" value="1"/>
</dbReference>
<protein>
    <submittedName>
        <fullName evidence="6">Extracellular solute-binding protein</fullName>
    </submittedName>
</protein>
<keyword evidence="7" id="KW-1185">Reference proteome</keyword>
<accession>A0ABV3L4Z6</accession>
<evidence type="ECO:0000256" key="1">
    <source>
        <dbReference type="ARBA" id="ARBA00004418"/>
    </source>
</evidence>
<dbReference type="PANTHER" id="PTHR30222">
    <property type="entry name" value="SPERMIDINE/PUTRESCINE-BINDING PERIPLASMIC PROTEIN"/>
    <property type="match status" value="1"/>
</dbReference>
<evidence type="ECO:0000256" key="5">
    <source>
        <dbReference type="SAM" id="SignalP"/>
    </source>
</evidence>
<dbReference type="PRINTS" id="PR00909">
    <property type="entry name" value="SPERMDNBNDNG"/>
</dbReference>
<dbReference type="Pfam" id="PF13416">
    <property type="entry name" value="SBP_bac_8"/>
    <property type="match status" value="1"/>
</dbReference>
<keyword evidence="2" id="KW-0813">Transport</keyword>
<keyword evidence="4" id="KW-0574">Periplasm</keyword>
<sequence>MRSSISLLAGVSLLALTQPALADDGELLILDWSGFEEDPYWEAYAAKHGDMPTYSFFGDEEEAFQKLRSGFRADVAHPCPQSVQKWIEADLIEPWDVSKIPSYMQVAEVFRTDPTFVQDGKVYFIPGDMGATAIAYNTDELTPEDVSTLQVFTNPALAGRISLPDVVDDAYALAFLATGTSDWTTATEENFQKASAWLREVHPLVRTYWTDGAELAQLMGTGEVLLSWAWNETPVQLADEGQPIAFEREPQEGSSMWFCGYVNIKDGPGDEAKAHDFMESFLQPSVAEYIVTEWGYGHGNAAAMEAIDAETLEEVGLNPIDGPVLNQVPMDIRLREQMIKEFERIKAGF</sequence>
<evidence type="ECO:0000256" key="4">
    <source>
        <dbReference type="ARBA" id="ARBA00022764"/>
    </source>
</evidence>
<keyword evidence="3 5" id="KW-0732">Signal</keyword>
<dbReference type="Proteomes" id="UP001553161">
    <property type="component" value="Unassembled WGS sequence"/>
</dbReference>
<dbReference type="Gene3D" id="3.40.190.10">
    <property type="entry name" value="Periplasmic binding protein-like II"/>
    <property type="match status" value="2"/>
</dbReference>
<evidence type="ECO:0000256" key="2">
    <source>
        <dbReference type="ARBA" id="ARBA00022448"/>
    </source>
</evidence>
<comment type="subcellular location">
    <subcellularLocation>
        <location evidence="1">Periplasm</location>
    </subcellularLocation>
</comment>
<organism evidence="6 7">
    <name type="scientific">Meridianimarinicoccus marinus</name>
    <dbReference type="NCBI Taxonomy" id="3231483"/>
    <lineage>
        <taxon>Bacteria</taxon>
        <taxon>Pseudomonadati</taxon>
        <taxon>Pseudomonadota</taxon>
        <taxon>Alphaproteobacteria</taxon>
        <taxon>Rhodobacterales</taxon>
        <taxon>Paracoccaceae</taxon>
        <taxon>Meridianimarinicoccus</taxon>
    </lineage>
</organism>
<evidence type="ECO:0000313" key="6">
    <source>
        <dbReference type="EMBL" id="MEV8466669.1"/>
    </source>
</evidence>
<dbReference type="RefSeq" id="WP_366192462.1">
    <property type="nucleotide sequence ID" value="NZ_JBFBVU010000007.1"/>
</dbReference>
<dbReference type="EMBL" id="JBFBVU010000007">
    <property type="protein sequence ID" value="MEV8466669.1"/>
    <property type="molecule type" value="Genomic_DNA"/>
</dbReference>
<feature type="chain" id="PRO_5045807836" evidence="5">
    <location>
        <begin position="23"/>
        <end position="349"/>
    </location>
</feature>
<dbReference type="PANTHER" id="PTHR30222:SF17">
    <property type="entry name" value="SPERMIDINE_PUTRESCINE-BINDING PERIPLASMIC PROTEIN"/>
    <property type="match status" value="1"/>
</dbReference>
<evidence type="ECO:0000313" key="7">
    <source>
        <dbReference type="Proteomes" id="UP001553161"/>
    </source>
</evidence>
<feature type="signal peptide" evidence="5">
    <location>
        <begin position="1"/>
        <end position="22"/>
    </location>
</feature>
<dbReference type="InterPro" id="IPR006059">
    <property type="entry name" value="SBP"/>
</dbReference>
<gene>
    <name evidence="6" type="ORF">AB0T83_07755</name>
</gene>
<name>A0ABV3L4Z6_9RHOB</name>
<comment type="caution">
    <text evidence="6">The sequence shown here is derived from an EMBL/GenBank/DDBJ whole genome shotgun (WGS) entry which is preliminary data.</text>
</comment>
<dbReference type="InterPro" id="IPR001188">
    <property type="entry name" value="Sperm_putr-bd"/>
</dbReference>
<reference evidence="6 7" key="1">
    <citation type="submission" date="2024-07" db="EMBL/GenBank/DDBJ databases">
        <authorList>
            <person name="Kang M."/>
        </authorList>
    </citation>
    <scope>NUCLEOTIDE SEQUENCE [LARGE SCALE GENOMIC DNA]</scope>
    <source>
        <strain evidence="6 7">DFM31</strain>
    </source>
</reference>
<proteinExistence type="predicted"/>